<dbReference type="InterPro" id="IPR000847">
    <property type="entry name" value="LysR_HTH_N"/>
</dbReference>
<keyword evidence="4" id="KW-0804">Transcription</keyword>
<dbReference type="SUPFAM" id="SSF53850">
    <property type="entry name" value="Periplasmic binding protein-like II"/>
    <property type="match status" value="1"/>
</dbReference>
<feature type="domain" description="HTH lysR-type" evidence="5">
    <location>
        <begin position="1"/>
        <end position="58"/>
    </location>
</feature>
<dbReference type="CDD" id="cd08422">
    <property type="entry name" value="PBP2_CrgA_like"/>
    <property type="match status" value="1"/>
</dbReference>
<evidence type="ECO:0000259" key="5">
    <source>
        <dbReference type="PROSITE" id="PS50931"/>
    </source>
</evidence>
<dbReference type="AlphaFoldDB" id="A0A1M7ZRG2"/>
<dbReference type="GO" id="GO:0003700">
    <property type="term" value="F:DNA-binding transcription factor activity"/>
    <property type="evidence" value="ECO:0007669"/>
    <property type="project" value="InterPro"/>
</dbReference>
<dbReference type="InterPro" id="IPR036390">
    <property type="entry name" value="WH_DNA-bd_sf"/>
</dbReference>
<dbReference type="Gene3D" id="3.40.190.290">
    <property type="match status" value="1"/>
</dbReference>
<dbReference type="GO" id="GO:0006351">
    <property type="term" value="P:DNA-templated transcription"/>
    <property type="evidence" value="ECO:0007669"/>
    <property type="project" value="TreeGrafter"/>
</dbReference>
<dbReference type="InterPro" id="IPR005119">
    <property type="entry name" value="LysR_subst-bd"/>
</dbReference>
<evidence type="ECO:0000256" key="2">
    <source>
        <dbReference type="ARBA" id="ARBA00023015"/>
    </source>
</evidence>
<keyword evidence="7" id="KW-1185">Reference proteome</keyword>
<dbReference type="Pfam" id="PF03466">
    <property type="entry name" value="LysR_substrate"/>
    <property type="match status" value="1"/>
</dbReference>
<keyword evidence="3 6" id="KW-0238">DNA-binding</keyword>
<dbReference type="Proteomes" id="UP000186406">
    <property type="component" value="Unassembled WGS sequence"/>
</dbReference>
<dbReference type="PROSITE" id="PS50931">
    <property type="entry name" value="HTH_LYSR"/>
    <property type="match status" value="1"/>
</dbReference>
<dbReference type="OrthoDB" id="8417225at2"/>
<dbReference type="PANTHER" id="PTHR30537:SF68">
    <property type="entry name" value="TRANSCRIPTIONAL REGULATOR-RELATED"/>
    <property type="match status" value="1"/>
</dbReference>
<dbReference type="RefSeq" id="WP_073632345.1">
    <property type="nucleotide sequence ID" value="NZ_FRXO01000014.1"/>
</dbReference>
<dbReference type="InterPro" id="IPR036388">
    <property type="entry name" value="WH-like_DNA-bd_sf"/>
</dbReference>
<accession>A0A1M7ZRG2</accession>
<evidence type="ECO:0000256" key="3">
    <source>
        <dbReference type="ARBA" id="ARBA00023125"/>
    </source>
</evidence>
<dbReference type="SUPFAM" id="SSF46785">
    <property type="entry name" value="Winged helix' DNA-binding domain"/>
    <property type="match status" value="1"/>
</dbReference>
<evidence type="ECO:0000256" key="4">
    <source>
        <dbReference type="ARBA" id="ARBA00023163"/>
    </source>
</evidence>
<sequence>MNLDALETFTKIAEVRSLSAAAKLHGLPKSSLSLKLKQLEADLGTALFLREGRGLELTDAGTELLKHAHQILAACESARSAIAEVRDDVAGTLRIGSTGEFGTAFNAQMLYAFRQHYPLVKLDLVFFSPDVLFTPDRLQSFDAIISWDETGDDGHAWQTLSMATFGLFASPDYIARSGLPLGPGDLADHRGVLYRHAVGPQSWRLQRGGEVVDLLPRSDFMSNDYWTVKYFAVAGEGIAYLPKFFAHIECERGHLVPLMSDWESDEKRIEIRLTRPKFVSRKTAAFVEFCKRYFSAGFRFQGPRYYVETVLGANGHREEPSQ</sequence>
<proteinExistence type="inferred from homology"/>
<dbReference type="FunFam" id="1.10.10.10:FF:000001">
    <property type="entry name" value="LysR family transcriptional regulator"/>
    <property type="match status" value="1"/>
</dbReference>
<comment type="similarity">
    <text evidence="1">Belongs to the LysR transcriptional regulatory family.</text>
</comment>
<dbReference type="STRING" id="1123029.SAMN02745172_04174"/>
<dbReference type="Pfam" id="PF00126">
    <property type="entry name" value="HTH_1"/>
    <property type="match status" value="1"/>
</dbReference>
<evidence type="ECO:0000313" key="6">
    <source>
        <dbReference type="EMBL" id="SHO67493.1"/>
    </source>
</evidence>
<dbReference type="PANTHER" id="PTHR30537">
    <property type="entry name" value="HTH-TYPE TRANSCRIPTIONAL REGULATOR"/>
    <property type="match status" value="1"/>
</dbReference>
<dbReference type="Gene3D" id="1.10.10.10">
    <property type="entry name" value="Winged helix-like DNA-binding domain superfamily/Winged helix DNA-binding domain"/>
    <property type="match status" value="1"/>
</dbReference>
<evidence type="ECO:0000313" key="7">
    <source>
        <dbReference type="Proteomes" id="UP000186406"/>
    </source>
</evidence>
<gene>
    <name evidence="6" type="ORF">SAMN02745172_04174</name>
</gene>
<reference evidence="6 7" key="1">
    <citation type="submission" date="2016-12" db="EMBL/GenBank/DDBJ databases">
        <authorList>
            <person name="Song W.-J."/>
            <person name="Kurnit D.M."/>
        </authorList>
    </citation>
    <scope>NUCLEOTIDE SEQUENCE [LARGE SCALE GENOMIC DNA]</scope>
    <source>
        <strain evidence="6 7">DSM 19599</strain>
    </source>
</reference>
<keyword evidence="2" id="KW-0805">Transcription regulation</keyword>
<protein>
    <submittedName>
        <fullName evidence="6">DNA-binding transcriptional regulator, LysR family</fullName>
    </submittedName>
</protein>
<dbReference type="GO" id="GO:0043565">
    <property type="term" value="F:sequence-specific DNA binding"/>
    <property type="evidence" value="ECO:0007669"/>
    <property type="project" value="TreeGrafter"/>
</dbReference>
<organism evidence="6 7">
    <name type="scientific">Pseudoxanthobacter soli DSM 19599</name>
    <dbReference type="NCBI Taxonomy" id="1123029"/>
    <lineage>
        <taxon>Bacteria</taxon>
        <taxon>Pseudomonadati</taxon>
        <taxon>Pseudomonadota</taxon>
        <taxon>Alphaproteobacteria</taxon>
        <taxon>Hyphomicrobiales</taxon>
        <taxon>Segnochrobactraceae</taxon>
        <taxon>Pseudoxanthobacter</taxon>
    </lineage>
</organism>
<evidence type="ECO:0000256" key="1">
    <source>
        <dbReference type="ARBA" id="ARBA00009437"/>
    </source>
</evidence>
<dbReference type="InterPro" id="IPR058163">
    <property type="entry name" value="LysR-type_TF_proteobact-type"/>
</dbReference>
<dbReference type="EMBL" id="FRXO01000014">
    <property type="protein sequence ID" value="SHO67493.1"/>
    <property type="molecule type" value="Genomic_DNA"/>
</dbReference>
<name>A0A1M7ZRG2_9HYPH</name>